<dbReference type="EC" id="3.2.1.78" evidence="3"/>
<keyword evidence="5" id="KW-0326">Glycosidase</keyword>
<dbReference type="Gene3D" id="3.20.20.80">
    <property type="entry name" value="Glycosidases"/>
    <property type="match status" value="1"/>
</dbReference>
<dbReference type="PANTHER" id="PTHR31451">
    <property type="match status" value="1"/>
</dbReference>
<comment type="similarity">
    <text evidence="2">Belongs to the glycosyl hydrolase 5 (cellulase A) family.</text>
</comment>
<evidence type="ECO:0000256" key="4">
    <source>
        <dbReference type="ARBA" id="ARBA00022801"/>
    </source>
</evidence>
<evidence type="ECO:0000256" key="1">
    <source>
        <dbReference type="ARBA" id="ARBA00001678"/>
    </source>
</evidence>
<dbReference type="InterPro" id="IPR001547">
    <property type="entry name" value="Glyco_hydro_5"/>
</dbReference>
<protein>
    <recommendedName>
        <fullName evidence="3">mannan endo-1,4-beta-mannosidase</fullName>
        <ecNumber evidence="3">3.2.1.78</ecNumber>
    </recommendedName>
</protein>
<keyword evidence="8" id="KW-1185">Reference proteome</keyword>
<evidence type="ECO:0000256" key="5">
    <source>
        <dbReference type="ARBA" id="ARBA00023295"/>
    </source>
</evidence>
<dbReference type="OrthoDB" id="406631at2759"/>
<gene>
    <name evidence="7" type="ORF">CC86DRAFT_299629</name>
</gene>
<comment type="catalytic activity">
    <reaction evidence="1">
        <text>Random hydrolysis of (1-&gt;4)-beta-D-mannosidic linkages in mannans, galactomannans and glucomannans.</text>
        <dbReference type="EC" id="3.2.1.78"/>
    </reaction>
</comment>
<evidence type="ECO:0000313" key="7">
    <source>
        <dbReference type="EMBL" id="KAF2822744.1"/>
    </source>
</evidence>
<evidence type="ECO:0000256" key="2">
    <source>
        <dbReference type="ARBA" id="ARBA00005641"/>
    </source>
</evidence>
<reference evidence="7" key="1">
    <citation type="journal article" date="2020" name="Stud. Mycol.">
        <title>101 Dothideomycetes genomes: a test case for predicting lifestyles and emergence of pathogens.</title>
        <authorList>
            <person name="Haridas S."/>
            <person name="Albert R."/>
            <person name="Binder M."/>
            <person name="Bloem J."/>
            <person name="Labutti K."/>
            <person name="Salamov A."/>
            <person name="Andreopoulos B."/>
            <person name="Baker S."/>
            <person name="Barry K."/>
            <person name="Bills G."/>
            <person name="Bluhm B."/>
            <person name="Cannon C."/>
            <person name="Castanera R."/>
            <person name="Culley D."/>
            <person name="Daum C."/>
            <person name="Ezra D."/>
            <person name="Gonzalez J."/>
            <person name="Henrissat B."/>
            <person name="Kuo A."/>
            <person name="Liang C."/>
            <person name="Lipzen A."/>
            <person name="Lutzoni F."/>
            <person name="Magnuson J."/>
            <person name="Mondo S."/>
            <person name="Nolan M."/>
            <person name="Ohm R."/>
            <person name="Pangilinan J."/>
            <person name="Park H.-J."/>
            <person name="Ramirez L."/>
            <person name="Alfaro M."/>
            <person name="Sun H."/>
            <person name="Tritt A."/>
            <person name="Yoshinaga Y."/>
            <person name="Zwiers L.-H."/>
            <person name="Turgeon B."/>
            <person name="Goodwin S."/>
            <person name="Spatafora J."/>
            <person name="Crous P."/>
            <person name="Grigoriev I."/>
        </authorList>
    </citation>
    <scope>NUCLEOTIDE SEQUENCE</scope>
    <source>
        <strain evidence="7">CBS 113818</strain>
    </source>
</reference>
<keyword evidence="4 7" id="KW-0378">Hydrolase</keyword>
<evidence type="ECO:0000259" key="6">
    <source>
        <dbReference type="Pfam" id="PF26410"/>
    </source>
</evidence>
<proteinExistence type="inferred from homology"/>
<organism evidence="7 8">
    <name type="scientific">Ophiobolus disseminans</name>
    <dbReference type="NCBI Taxonomy" id="1469910"/>
    <lineage>
        <taxon>Eukaryota</taxon>
        <taxon>Fungi</taxon>
        <taxon>Dikarya</taxon>
        <taxon>Ascomycota</taxon>
        <taxon>Pezizomycotina</taxon>
        <taxon>Dothideomycetes</taxon>
        <taxon>Pleosporomycetidae</taxon>
        <taxon>Pleosporales</taxon>
        <taxon>Pleosporineae</taxon>
        <taxon>Phaeosphaeriaceae</taxon>
        <taxon>Ophiobolus</taxon>
    </lineage>
</organism>
<dbReference type="InterPro" id="IPR017853">
    <property type="entry name" value="GH"/>
</dbReference>
<dbReference type="InterPro" id="IPR045053">
    <property type="entry name" value="MAN-like"/>
</dbReference>
<evidence type="ECO:0000313" key="8">
    <source>
        <dbReference type="Proteomes" id="UP000799424"/>
    </source>
</evidence>
<dbReference type="PANTHER" id="PTHR31451:SF40">
    <property type="entry name" value="GLYCOSIDE HYDROLASE FAMILY 5 DOMAIN-CONTAINING PROTEIN"/>
    <property type="match status" value="1"/>
</dbReference>
<name>A0A6A6ZQN5_9PLEO</name>
<dbReference type="EMBL" id="MU006233">
    <property type="protein sequence ID" value="KAF2822744.1"/>
    <property type="molecule type" value="Genomic_DNA"/>
</dbReference>
<evidence type="ECO:0000256" key="3">
    <source>
        <dbReference type="ARBA" id="ARBA00012706"/>
    </source>
</evidence>
<dbReference type="GO" id="GO:0016985">
    <property type="term" value="F:mannan endo-1,4-beta-mannosidase activity"/>
    <property type="evidence" value="ECO:0007669"/>
    <property type="project" value="UniProtKB-EC"/>
</dbReference>
<accession>A0A6A6ZQN5</accession>
<feature type="domain" description="Glycoside hydrolase family 5" evidence="6">
    <location>
        <begin position="14"/>
        <end position="427"/>
    </location>
</feature>
<dbReference type="SUPFAM" id="SSF51445">
    <property type="entry name" value="(Trans)glycosidases"/>
    <property type="match status" value="1"/>
</dbReference>
<dbReference type="Pfam" id="PF26410">
    <property type="entry name" value="GH5_mannosidase"/>
    <property type="match status" value="1"/>
</dbReference>
<dbReference type="AlphaFoldDB" id="A0A6A6ZQN5"/>
<sequence>MLRTSLTSSPAARQNYWACMNLAANATIGGNYSRLITELDQMAAKGINHLRIMASSEGAPTPQPFRMRPALMEAPGQYNEDVFQGLDICLDELSKRGMRATMTLNNEWQWSGGFAQYVSWAQNNTLIPYPSSWNLSAPPQRSTPGTGWGNYTIGQAYNIFTDYAALMYNTTAAENWYKGHIATVINRRNTINNRTYSTDPTIMTWQLANEPQPVDMSYSDPEDPLFAWVDRISSYIHSLAPQQLISVGLESKQGELYFKSAHNKTSVSYATSHAWVQNWGIYDMYNSSDANLRAAQDFARAFVANTSRWSSDIGKPLFLEEFGMARDNWQNKDSDYPYLSSASTTHRDAYFRCIIGAVMDDFRHGGAYVGSSPWAYGGIWRPETQHANDFGMVWAGDPPHESPGWYDLYNDDTAMDIVAVQQSVIRKWISEQGRSRTEAEG</sequence>
<dbReference type="Proteomes" id="UP000799424">
    <property type="component" value="Unassembled WGS sequence"/>
</dbReference>